<protein>
    <submittedName>
        <fullName evidence="2">Uncharacterized protein</fullName>
    </submittedName>
</protein>
<name>X0YJG9_9ZZZZ</name>
<evidence type="ECO:0000256" key="1">
    <source>
        <dbReference type="SAM" id="Phobius"/>
    </source>
</evidence>
<keyword evidence="1" id="KW-1133">Transmembrane helix</keyword>
<evidence type="ECO:0000313" key="2">
    <source>
        <dbReference type="EMBL" id="GAG47262.1"/>
    </source>
</evidence>
<organism evidence="2">
    <name type="scientific">marine sediment metagenome</name>
    <dbReference type="NCBI Taxonomy" id="412755"/>
    <lineage>
        <taxon>unclassified sequences</taxon>
        <taxon>metagenomes</taxon>
        <taxon>ecological metagenomes</taxon>
    </lineage>
</organism>
<keyword evidence="1" id="KW-0812">Transmembrane</keyword>
<feature type="transmembrane region" description="Helical" evidence="1">
    <location>
        <begin position="24"/>
        <end position="45"/>
    </location>
</feature>
<gene>
    <name evidence="2" type="ORF">S01H1_83690</name>
</gene>
<comment type="caution">
    <text evidence="2">The sequence shown here is derived from an EMBL/GenBank/DDBJ whole genome shotgun (WGS) entry which is preliminary data.</text>
</comment>
<sequence length="50" mass="5050">MLLSPPVGGIAELPDVSDSAGRNYVALAALAAAALVAITAGAWYARRPLK</sequence>
<accession>X0YJG9</accession>
<proteinExistence type="predicted"/>
<dbReference type="AlphaFoldDB" id="X0YJG9"/>
<reference evidence="2" key="1">
    <citation type="journal article" date="2014" name="Front. Microbiol.">
        <title>High frequency of phylogenetically diverse reductive dehalogenase-homologous genes in deep subseafloor sedimentary metagenomes.</title>
        <authorList>
            <person name="Kawai M."/>
            <person name="Futagami T."/>
            <person name="Toyoda A."/>
            <person name="Takaki Y."/>
            <person name="Nishi S."/>
            <person name="Hori S."/>
            <person name="Arai W."/>
            <person name="Tsubouchi T."/>
            <person name="Morono Y."/>
            <person name="Uchiyama I."/>
            <person name="Ito T."/>
            <person name="Fujiyama A."/>
            <person name="Inagaki F."/>
            <person name="Takami H."/>
        </authorList>
    </citation>
    <scope>NUCLEOTIDE SEQUENCE</scope>
    <source>
        <strain evidence="2">Expedition CK06-06</strain>
    </source>
</reference>
<dbReference type="EMBL" id="BARS01056950">
    <property type="protein sequence ID" value="GAG47262.1"/>
    <property type="molecule type" value="Genomic_DNA"/>
</dbReference>
<keyword evidence="1" id="KW-0472">Membrane</keyword>